<organism evidence="1 2">
    <name type="scientific">Potamilus streckersoni</name>
    <dbReference type="NCBI Taxonomy" id="2493646"/>
    <lineage>
        <taxon>Eukaryota</taxon>
        <taxon>Metazoa</taxon>
        <taxon>Spiralia</taxon>
        <taxon>Lophotrochozoa</taxon>
        <taxon>Mollusca</taxon>
        <taxon>Bivalvia</taxon>
        <taxon>Autobranchia</taxon>
        <taxon>Heteroconchia</taxon>
        <taxon>Palaeoheterodonta</taxon>
        <taxon>Unionida</taxon>
        <taxon>Unionoidea</taxon>
        <taxon>Unionidae</taxon>
        <taxon>Ambleminae</taxon>
        <taxon>Lampsilini</taxon>
        <taxon>Potamilus</taxon>
    </lineage>
</organism>
<dbReference type="AlphaFoldDB" id="A0AAE0T9H1"/>
<protein>
    <submittedName>
        <fullName evidence="1">Uncharacterized protein</fullName>
    </submittedName>
</protein>
<reference evidence="1" key="2">
    <citation type="journal article" date="2021" name="Genome Biol. Evol.">
        <title>Developing a high-quality reference genome for a parasitic bivalve with doubly uniparental inheritance (Bivalvia: Unionida).</title>
        <authorList>
            <person name="Smith C.H."/>
        </authorList>
    </citation>
    <scope>NUCLEOTIDE SEQUENCE</scope>
    <source>
        <strain evidence="1">CHS0354</strain>
        <tissue evidence="1">Mantle</tissue>
    </source>
</reference>
<gene>
    <name evidence="1" type="ORF">CHS0354_037954</name>
</gene>
<dbReference type="EMBL" id="JAEAOA010002216">
    <property type="protein sequence ID" value="KAK3606277.1"/>
    <property type="molecule type" value="Genomic_DNA"/>
</dbReference>
<proteinExistence type="predicted"/>
<name>A0AAE0T9H1_9BIVA</name>
<evidence type="ECO:0000313" key="1">
    <source>
        <dbReference type="EMBL" id="KAK3606277.1"/>
    </source>
</evidence>
<sequence>MDPGLYGRCIRSAWRVKWTSPLMDQKTLFSIGRCESNLEGRSGDLGRALAE</sequence>
<reference evidence="1" key="3">
    <citation type="submission" date="2023-05" db="EMBL/GenBank/DDBJ databases">
        <authorList>
            <person name="Smith C.H."/>
        </authorList>
    </citation>
    <scope>NUCLEOTIDE SEQUENCE</scope>
    <source>
        <strain evidence="1">CHS0354</strain>
        <tissue evidence="1">Mantle</tissue>
    </source>
</reference>
<comment type="caution">
    <text evidence="1">The sequence shown here is derived from an EMBL/GenBank/DDBJ whole genome shotgun (WGS) entry which is preliminary data.</text>
</comment>
<evidence type="ECO:0000313" key="2">
    <source>
        <dbReference type="Proteomes" id="UP001195483"/>
    </source>
</evidence>
<reference evidence="1" key="1">
    <citation type="journal article" date="2021" name="Genome Biol. Evol.">
        <title>A High-Quality Reference Genome for a Parasitic Bivalve with Doubly Uniparental Inheritance (Bivalvia: Unionida).</title>
        <authorList>
            <person name="Smith C.H."/>
        </authorList>
    </citation>
    <scope>NUCLEOTIDE SEQUENCE</scope>
    <source>
        <strain evidence="1">CHS0354</strain>
    </source>
</reference>
<accession>A0AAE0T9H1</accession>
<keyword evidence="2" id="KW-1185">Reference proteome</keyword>
<feature type="non-terminal residue" evidence="1">
    <location>
        <position position="51"/>
    </location>
</feature>
<dbReference type="Proteomes" id="UP001195483">
    <property type="component" value="Unassembled WGS sequence"/>
</dbReference>